<comment type="caution">
    <text evidence="2">The sequence shown here is derived from an EMBL/GenBank/DDBJ whole genome shotgun (WGS) entry which is preliminary data.</text>
</comment>
<dbReference type="OrthoDB" id="10493878at2759"/>
<dbReference type="EMBL" id="JAESVG020000003">
    <property type="protein sequence ID" value="KAG8629404.1"/>
    <property type="molecule type" value="Genomic_DNA"/>
</dbReference>
<keyword evidence="3" id="KW-1185">Reference proteome</keyword>
<organism evidence="2 3">
    <name type="scientific">Elsinoe batatas</name>
    <dbReference type="NCBI Taxonomy" id="2601811"/>
    <lineage>
        <taxon>Eukaryota</taxon>
        <taxon>Fungi</taxon>
        <taxon>Dikarya</taxon>
        <taxon>Ascomycota</taxon>
        <taxon>Pezizomycotina</taxon>
        <taxon>Dothideomycetes</taxon>
        <taxon>Dothideomycetidae</taxon>
        <taxon>Myriangiales</taxon>
        <taxon>Elsinoaceae</taxon>
        <taxon>Elsinoe</taxon>
    </lineage>
</organism>
<evidence type="ECO:0000313" key="2">
    <source>
        <dbReference type="EMBL" id="KAG8629404.1"/>
    </source>
</evidence>
<sequence>MASQSRGSVHMAILPRRLSTVLVCHGGLFQKDWKSLSKSITTSPISPSTAWHHHPPKRSSQNGISRPQKRGFVHGLRLEPAYHAATLDGQFCRNVLWWRLPERHFLTTVVVGWRCGRNGQMDHLPFLMGWGG</sequence>
<evidence type="ECO:0000256" key="1">
    <source>
        <dbReference type="SAM" id="MobiDB-lite"/>
    </source>
</evidence>
<evidence type="ECO:0000313" key="3">
    <source>
        <dbReference type="Proteomes" id="UP000809789"/>
    </source>
</evidence>
<dbReference type="AlphaFoldDB" id="A0A8K0L481"/>
<reference evidence="2" key="1">
    <citation type="submission" date="2021-07" db="EMBL/GenBank/DDBJ databases">
        <title>Elsinoe batatas strain:CRI-CJ2 Genome sequencing and assembly.</title>
        <authorList>
            <person name="Huang L."/>
        </authorList>
    </citation>
    <scope>NUCLEOTIDE SEQUENCE</scope>
    <source>
        <strain evidence="2">CRI-CJ2</strain>
    </source>
</reference>
<proteinExistence type="predicted"/>
<accession>A0A8K0L481</accession>
<name>A0A8K0L481_9PEZI</name>
<dbReference type="Proteomes" id="UP000809789">
    <property type="component" value="Unassembled WGS sequence"/>
</dbReference>
<feature type="region of interest" description="Disordered" evidence="1">
    <location>
        <begin position="44"/>
        <end position="67"/>
    </location>
</feature>
<gene>
    <name evidence="2" type="ORF">KVT40_003269</name>
</gene>
<protein>
    <submittedName>
        <fullName evidence="2">Uncharacterized protein</fullName>
    </submittedName>
</protein>